<organism evidence="1 2">
    <name type="scientific">Cryptobacterium curtum (strain ATCC 700683 / DSM 15641 / CCUG 43107 / 12-3)</name>
    <dbReference type="NCBI Taxonomy" id="469378"/>
    <lineage>
        <taxon>Bacteria</taxon>
        <taxon>Bacillati</taxon>
        <taxon>Actinomycetota</taxon>
        <taxon>Coriobacteriia</taxon>
        <taxon>Eggerthellales</taxon>
        <taxon>Eggerthellaceae</taxon>
        <taxon>Cryptobacterium</taxon>
    </lineage>
</organism>
<dbReference type="AlphaFoldDB" id="C7MM87"/>
<sequence length="68" mass="8032">MEFEEPQTIRVIAAMTNGSVSQEYIRAACHRAEGYHPLPHIESGEKRPVIKIRWSVFCRWFEEEQEQV</sequence>
<protein>
    <submittedName>
        <fullName evidence="1">Uncharacterized protein</fullName>
    </submittedName>
</protein>
<keyword evidence="2" id="KW-1185">Reference proteome</keyword>
<accession>C7MM87</accession>
<reference evidence="1 2" key="1">
    <citation type="journal article" date="2009" name="Stand. Genomic Sci.">
        <title>Complete genome sequence of Cryptobacterium curtum type strain (12-3).</title>
        <authorList>
            <person name="Mavrommatis K."/>
            <person name="Pukall R."/>
            <person name="Rohde C."/>
            <person name="Chen F."/>
            <person name="Sims D."/>
            <person name="Brettin T."/>
            <person name="Kuske C."/>
            <person name="Detter J.C."/>
            <person name="Han C."/>
            <person name="Lapidus A."/>
            <person name="Copeland A."/>
            <person name="Glavina Del Rio T."/>
            <person name="Nolan M."/>
            <person name="Lucas S."/>
            <person name="Tice H."/>
            <person name="Cheng J.F."/>
            <person name="Bruce D."/>
            <person name="Goodwin L."/>
            <person name="Pitluck S."/>
            <person name="Ovchinnikova G."/>
            <person name="Pati A."/>
            <person name="Ivanova N."/>
            <person name="Chen A."/>
            <person name="Palaniappan K."/>
            <person name="Chain P."/>
            <person name="D'haeseleer P."/>
            <person name="Goker M."/>
            <person name="Bristow J."/>
            <person name="Eisen J.A."/>
            <person name="Markowitz V."/>
            <person name="Hugenholtz P."/>
            <person name="Rohde M."/>
            <person name="Klenk H.P."/>
            <person name="Kyrpides N.C."/>
        </authorList>
    </citation>
    <scope>NUCLEOTIDE SEQUENCE [LARGE SCALE GENOMIC DNA]</scope>
    <source>
        <strain evidence="2">ATCC 700683 / DSM 15641 / 12-3</strain>
    </source>
</reference>
<dbReference type="HOGENOM" id="CLU_2786893_0_0_11"/>
<dbReference type="EMBL" id="CP001682">
    <property type="protein sequence ID" value="ACU94027.1"/>
    <property type="molecule type" value="Genomic_DNA"/>
</dbReference>
<dbReference type="KEGG" id="ccu:Ccur_03000"/>
<dbReference type="RefSeq" id="WP_012802715.1">
    <property type="nucleotide sequence ID" value="NC_013170.1"/>
</dbReference>
<evidence type="ECO:0000313" key="1">
    <source>
        <dbReference type="EMBL" id="ACU94027.1"/>
    </source>
</evidence>
<dbReference type="STRING" id="469378.Ccur_03000"/>
<name>C7MM87_CRYCD</name>
<dbReference type="OrthoDB" id="9953955at2"/>
<proteinExistence type="predicted"/>
<evidence type="ECO:0000313" key="2">
    <source>
        <dbReference type="Proteomes" id="UP000000954"/>
    </source>
</evidence>
<gene>
    <name evidence="1" type="ordered locus">Ccur_03000</name>
</gene>
<dbReference type="Proteomes" id="UP000000954">
    <property type="component" value="Chromosome"/>
</dbReference>